<dbReference type="InParanoid" id="A0A545AUR1"/>
<name>A0A545AUR1_9ACTN</name>
<organism evidence="1 2">
    <name type="scientific">Cryptosporangium phraense</name>
    <dbReference type="NCBI Taxonomy" id="2593070"/>
    <lineage>
        <taxon>Bacteria</taxon>
        <taxon>Bacillati</taxon>
        <taxon>Actinomycetota</taxon>
        <taxon>Actinomycetes</taxon>
        <taxon>Cryptosporangiales</taxon>
        <taxon>Cryptosporangiaceae</taxon>
        <taxon>Cryptosporangium</taxon>
    </lineage>
</organism>
<evidence type="ECO:0000313" key="2">
    <source>
        <dbReference type="Proteomes" id="UP000317982"/>
    </source>
</evidence>
<gene>
    <name evidence="1" type="ORF">FL583_15445</name>
</gene>
<reference evidence="1 2" key="1">
    <citation type="submission" date="2019-07" db="EMBL/GenBank/DDBJ databases">
        <title>Cryptosporangium phraense sp. nov., isolated from plant litter.</title>
        <authorList>
            <person name="Suriyachadkun C."/>
        </authorList>
    </citation>
    <scope>NUCLEOTIDE SEQUENCE [LARGE SCALE GENOMIC DNA]</scope>
    <source>
        <strain evidence="1 2">A-T 5661</strain>
    </source>
</reference>
<dbReference type="RefSeq" id="WP_142705316.1">
    <property type="nucleotide sequence ID" value="NZ_VIRS01000009.1"/>
</dbReference>
<dbReference type="Proteomes" id="UP000317982">
    <property type="component" value="Unassembled WGS sequence"/>
</dbReference>
<keyword evidence="2" id="KW-1185">Reference proteome</keyword>
<protein>
    <submittedName>
        <fullName evidence="1">Uncharacterized protein</fullName>
    </submittedName>
</protein>
<dbReference type="AlphaFoldDB" id="A0A545AUR1"/>
<accession>A0A545AUR1</accession>
<evidence type="ECO:0000313" key="1">
    <source>
        <dbReference type="EMBL" id="TQS44325.1"/>
    </source>
</evidence>
<comment type="caution">
    <text evidence="1">The sequence shown here is derived from an EMBL/GenBank/DDBJ whole genome shotgun (WGS) entry which is preliminary data.</text>
</comment>
<proteinExistence type="predicted"/>
<sequence length="78" mass="8133">MISDTPDSRELVTVRVISGEPCPSKSCPKVIDPEDGSGDLIVQGAITDVETDEGETTSRISAAYLADAVDALRAAGRL</sequence>
<dbReference type="EMBL" id="VIRS01000009">
    <property type="protein sequence ID" value="TQS44325.1"/>
    <property type="molecule type" value="Genomic_DNA"/>
</dbReference>